<keyword evidence="2" id="KW-1185">Reference proteome</keyword>
<accession>A0A1V2EZ06</accession>
<dbReference type="Proteomes" id="UP000188729">
    <property type="component" value="Unassembled WGS sequence"/>
</dbReference>
<dbReference type="GO" id="GO:0016798">
    <property type="term" value="F:hydrolase activity, acting on glycosyl bonds"/>
    <property type="evidence" value="ECO:0007669"/>
    <property type="project" value="UniProtKB-KW"/>
</dbReference>
<dbReference type="Gene3D" id="3.20.20.80">
    <property type="entry name" value="Glycosidases"/>
    <property type="match status" value="1"/>
</dbReference>
<sequence>MSWNAGVEGLGRDADVRALLATLFASRGTIMLAPGDEFGRTQCGNNNAYAQDNEVSWLDWAGRDRELEDYVASLAAWRRAHPEISKPLIRHDLRWQALDGCAMEPWMWADASGFDMSLQDGASIRIDRNARAVTLSS</sequence>
<name>A0A1V2EZ06_9SPHN</name>
<dbReference type="STRING" id="1915074.SPHI_01480"/>
<keyword evidence="1" id="KW-0326">Glycosidase</keyword>
<dbReference type="EC" id="3.2.1.-" evidence="1"/>
<proteinExistence type="predicted"/>
<organism evidence="1 2">
    <name type="scientific">Sphingomonas jeddahensis</name>
    <dbReference type="NCBI Taxonomy" id="1915074"/>
    <lineage>
        <taxon>Bacteria</taxon>
        <taxon>Pseudomonadati</taxon>
        <taxon>Pseudomonadota</taxon>
        <taxon>Alphaproteobacteria</taxon>
        <taxon>Sphingomonadales</taxon>
        <taxon>Sphingomonadaceae</taxon>
        <taxon>Sphingomonas</taxon>
    </lineage>
</organism>
<dbReference type="InterPro" id="IPR017853">
    <property type="entry name" value="GH"/>
</dbReference>
<gene>
    <name evidence="1" type="primary">glgX_3</name>
    <name evidence="1" type="ORF">SPHI_01480</name>
</gene>
<dbReference type="SUPFAM" id="SSF51445">
    <property type="entry name" value="(Trans)glycosidases"/>
    <property type="match status" value="1"/>
</dbReference>
<keyword evidence="1" id="KW-0378">Hydrolase</keyword>
<evidence type="ECO:0000313" key="1">
    <source>
        <dbReference type="EMBL" id="ONF97518.1"/>
    </source>
</evidence>
<protein>
    <submittedName>
        <fullName evidence="1">Glycogen debranching enzyme</fullName>
        <ecNumber evidence="1">3.2.1.-</ecNumber>
    </submittedName>
</protein>
<comment type="caution">
    <text evidence="1">The sequence shown here is derived from an EMBL/GenBank/DDBJ whole genome shotgun (WGS) entry which is preliminary data.</text>
</comment>
<dbReference type="AlphaFoldDB" id="A0A1V2EZ06"/>
<reference evidence="1 2" key="1">
    <citation type="submission" date="2016-11" db="EMBL/GenBank/DDBJ databases">
        <title>Genome sequence of Sphingomonas jeddahensis G39.</title>
        <authorList>
            <person name="Poehlein A."/>
            <person name="Wuebbeler J.H."/>
            <person name="Steinbuechel A."/>
            <person name="Daniel R."/>
        </authorList>
    </citation>
    <scope>NUCLEOTIDE SEQUENCE [LARGE SCALE GENOMIC DNA]</scope>
    <source>
        <strain evidence="1 2">G39</strain>
    </source>
</reference>
<dbReference type="EMBL" id="MPSB01000001">
    <property type="protein sequence ID" value="ONF97518.1"/>
    <property type="molecule type" value="Genomic_DNA"/>
</dbReference>
<dbReference type="PANTHER" id="PTHR43002">
    <property type="entry name" value="GLYCOGEN DEBRANCHING ENZYME"/>
    <property type="match status" value="1"/>
</dbReference>
<evidence type="ECO:0000313" key="2">
    <source>
        <dbReference type="Proteomes" id="UP000188729"/>
    </source>
</evidence>